<comment type="cofactor">
    <cofactor evidence="1 3">
        <name>a divalent metal cation</name>
        <dbReference type="ChEBI" id="CHEBI:60240"/>
    </cofactor>
</comment>
<organism evidence="4 5">
    <name type="scientific">Jeotgalicoccus meleagridis</name>
    <dbReference type="NCBI Taxonomy" id="2759181"/>
    <lineage>
        <taxon>Bacteria</taxon>
        <taxon>Bacillati</taxon>
        <taxon>Bacillota</taxon>
        <taxon>Bacilli</taxon>
        <taxon>Bacillales</taxon>
        <taxon>Staphylococcaceae</taxon>
        <taxon>Jeotgalicoccus</taxon>
    </lineage>
</organism>
<reference evidence="4 5" key="1">
    <citation type="submission" date="2020-07" db="EMBL/GenBank/DDBJ databases">
        <authorList>
            <person name="Criscuolo A."/>
        </authorList>
    </citation>
    <scope>NUCLEOTIDE SEQUENCE [LARGE SCALE GENOMIC DNA]</scope>
    <source>
        <strain evidence="4">CIP111649</strain>
    </source>
</reference>
<gene>
    <name evidence="4" type="primary">maf</name>
    <name evidence="4" type="ORF">JEODO184_02072</name>
</gene>
<dbReference type="CDD" id="cd00555">
    <property type="entry name" value="Maf"/>
    <property type="match status" value="1"/>
</dbReference>
<dbReference type="Proteomes" id="UP000589351">
    <property type="component" value="Unassembled WGS sequence"/>
</dbReference>
<dbReference type="AlphaFoldDB" id="A0A6V7RSP6"/>
<dbReference type="NCBIfam" id="TIGR00172">
    <property type="entry name" value="maf"/>
    <property type="match status" value="1"/>
</dbReference>
<evidence type="ECO:0000256" key="3">
    <source>
        <dbReference type="HAMAP-Rule" id="MF_00528"/>
    </source>
</evidence>
<sequence>MKIILGSSSPRRQSLLKQVGISFEVEVPNVDEKLITSTDPQTKVIETARLKADALQLPENTTIITGDTVVSFNNEIFEKPTSKEEARKMINALSGNTHEVYSAAIIKSRDFEEKIISKASVSFFSLSHQEIEDYINTGEPYDKAGAYGIQDFGASFVESIQGDYYTIVGLPIARVYRALKKHGL</sequence>
<feature type="site" description="Important for substrate specificity" evidence="3">
    <location>
        <position position="150"/>
    </location>
</feature>
<dbReference type="InterPro" id="IPR029001">
    <property type="entry name" value="ITPase-like_fam"/>
</dbReference>
<proteinExistence type="inferred from homology"/>
<dbReference type="Pfam" id="PF02545">
    <property type="entry name" value="Maf"/>
    <property type="match status" value="1"/>
</dbReference>
<evidence type="ECO:0000256" key="2">
    <source>
        <dbReference type="ARBA" id="ARBA00022801"/>
    </source>
</evidence>
<dbReference type="PANTHER" id="PTHR43213">
    <property type="entry name" value="BIFUNCTIONAL DTTP/UTP PYROPHOSPHATASE/METHYLTRANSFERASE PROTEIN-RELATED"/>
    <property type="match status" value="1"/>
</dbReference>
<feature type="active site" description="Proton acceptor" evidence="3">
    <location>
        <position position="67"/>
    </location>
</feature>
<dbReference type="RefSeq" id="WP_185126580.1">
    <property type="nucleotide sequence ID" value="NZ_CAJEWD010000009.1"/>
</dbReference>
<dbReference type="HAMAP" id="MF_00528">
    <property type="entry name" value="Maf"/>
    <property type="match status" value="1"/>
</dbReference>
<protein>
    <recommendedName>
        <fullName evidence="3">dTTP/UTP pyrophosphatase</fullName>
        <shortName evidence="3">dTTPase/UTPase</shortName>
        <ecNumber evidence="3">3.6.1.9</ecNumber>
    </recommendedName>
    <alternativeName>
        <fullName evidence="3">Nucleoside triphosphate pyrophosphatase</fullName>
    </alternativeName>
    <alternativeName>
        <fullName evidence="3">Nucleotide pyrophosphatase</fullName>
        <shortName evidence="3">Nucleotide PPase</shortName>
    </alternativeName>
</protein>
<accession>A0A6V7RSP6</accession>
<comment type="catalytic activity">
    <reaction evidence="3">
        <text>dTTP + H2O = dTMP + diphosphate + H(+)</text>
        <dbReference type="Rhea" id="RHEA:28534"/>
        <dbReference type="ChEBI" id="CHEBI:15377"/>
        <dbReference type="ChEBI" id="CHEBI:15378"/>
        <dbReference type="ChEBI" id="CHEBI:33019"/>
        <dbReference type="ChEBI" id="CHEBI:37568"/>
        <dbReference type="ChEBI" id="CHEBI:63528"/>
        <dbReference type="EC" id="3.6.1.9"/>
    </reaction>
</comment>
<dbReference type="EC" id="3.6.1.9" evidence="3"/>
<dbReference type="Gene3D" id="3.90.950.10">
    <property type="match status" value="1"/>
</dbReference>
<dbReference type="GO" id="GO:0005737">
    <property type="term" value="C:cytoplasm"/>
    <property type="evidence" value="ECO:0007669"/>
    <property type="project" value="UniProtKB-SubCell"/>
</dbReference>
<dbReference type="InterPro" id="IPR003697">
    <property type="entry name" value="Maf-like"/>
</dbReference>
<dbReference type="GO" id="GO:0047429">
    <property type="term" value="F:nucleoside triphosphate diphosphatase activity"/>
    <property type="evidence" value="ECO:0007669"/>
    <property type="project" value="UniProtKB-EC"/>
</dbReference>
<name>A0A6V7RSP6_9STAP</name>
<dbReference type="PIRSF" id="PIRSF006305">
    <property type="entry name" value="Maf"/>
    <property type="match status" value="1"/>
</dbReference>
<keyword evidence="3" id="KW-0963">Cytoplasm</keyword>
<comment type="similarity">
    <text evidence="3">Belongs to the Maf family. YhdE subfamily.</text>
</comment>
<dbReference type="GO" id="GO:0009117">
    <property type="term" value="P:nucleotide metabolic process"/>
    <property type="evidence" value="ECO:0007669"/>
    <property type="project" value="UniProtKB-KW"/>
</dbReference>
<keyword evidence="5" id="KW-1185">Reference proteome</keyword>
<keyword evidence="2 3" id="KW-0378">Hydrolase</keyword>
<comment type="function">
    <text evidence="3">Nucleoside triphosphate pyrophosphatase that hydrolyzes dTTP and UTP. May have a dual role in cell division arrest and in preventing the incorporation of modified nucleotides into cellular nucleic acids.</text>
</comment>
<comment type="subcellular location">
    <subcellularLocation>
        <location evidence="3">Cytoplasm</location>
    </subcellularLocation>
</comment>
<comment type="caution">
    <text evidence="4">The sequence shown here is derived from an EMBL/GenBank/DDBJ whole genome shotgun (WGS) entry which is preliminary data.</text>
</comment>
<keyword evidence="3" id="KW-0546">Nucleotide metabolism</keyword>
<dbReference type="PANTHER" id="PTHR43213:SF5">
    <property type="entry name" value="BIFUNCTIONAL DTTP_UTP PYROPHOSPHATASE_METHYLTRANSFERASE PROTEIN-RELATED"/>
    <property type="match status" value="1"/>
</dbReference>
<evidence type="ECO:0000313" key="4">
    <source>
        <dbReference type="EMBL" id="CAD2081230.1"/>
    </source>
</evidence>
<comment type="catalytic activity">
    <reaction evidence="3">
        <text>UTP + H2O = UMP + diphosphate + H(+)</text>
        <dbReference type="Rhea" id="RHEA:29395"/>
        <dbReference type="ChEBI" id="CHEBI:15377"/>
        <dbReference type="ChEBI" id="CHEBI:15378"/>
        <dbReference type="ChEBI" id="CHEBI:33019"/>
        <dbReference type="ChEBI" id="CHEBI:46398"/>
        <dbReference type="ChEBI" id="CHEBI:57865"/>
        <dbReference type="EC" id="3.6.1.9"/>
    </reaction>
</comment>
<feature type="site" description="Important for substrate specificity" evidence="3">
    <location>
        <position position="11"/>
    </location>
</feature>
<comment type="caution">
    <text evidence="3">Lacks conserved residue(s) required for the propagation of feature annotation.</text>
</comment>
<feature type="site" description="Important for substrate specificity" evidence="3">
    <location>
        <position position="68"/>
    </location>
</feature>
<dbReference type="SUPFAM" id="SSF52972">
    <property type="entry name" value="ITPase-like"/>
    <property type="match status" value="1"/>
</dbReference>
<evidence type="ECO:0000256" key="1">
    <source>
        <dbReference type="ARBA" id="ARBA00001968"/>
    </source>
</evidence>
<evidence type="ECO:0000313" key="5">
    <source>
        <dbReference type="Proteomes" id="UP000589351"/>
    </source>
</evidence>
<dbReference type="EMBL" id="CAJEWD010000009">
    <property type="protein sequence ID" value="CAD2081230.1"/>
    <property type="molecule type" value="Genomic_DNA"/>
</dbReference>